<reference evidence="7 8" key="1">
    <citation type="submission" date="2020-08" db="EMBL/GenBank/DDBJ databases">
        <title>A Genomic Blueprint of the Chicken Gut Microbiome.</title>
        <authorList>
            <person name="Gilroy R."/>
            <person name="Ravi A."/>
            <person name="Getino M."/>
            <person name="Pursley I."/>
            <person name="Horton D.L."/>
            <person name="Alikhan N.-F."/>
            <person name="Baker D."/>
            <person name="Gharbi K."/>
            <person name="Hall N."/>
            <person name="Watson M."/>
            <person name="Adriaenssens E.M."/>
            <person name="Foster-Nyarko E."/>
            <person name="Jarju S."/>
            <person name="Secka A."/>
            <person name="Antonio M."/>
            <person name="Oren A."/>
            <person name="Chaudhuri R."/>
            <person name="La Ragione R.M."/>
            <person name="Hildebrand F."/>
            <person name="Pallen M.J."/>
        </authorList>
    </citation>
    <scope>NUCLEOTIDE SEQUENCE [LARGE SCALE GENOMIC DNA]</scope>
    <source>
        <strain evidence="7 8">Sa1YVA6</strain>
    </source>
</reference>
<keyword evidence="4 6" id="KW-1133">Transmembrane helix</keyword>
<proteinExistence type="predicted"/>
<gene>
    <name evidence="7" type="ORF">H9632_01700</name>
</gene>
<feature type="transmembrane region" description="Helical" evidence="6">
    <location>
        <begin position="77"/>
        <end position="98"/>
    </location>
</feature>
<keyword evidence="7" id="KW-0282">Flagellum</keyword>
<dbReference type="RefSeq" id="WP_191702391.1">
    <property type="nucleotide sequence ID" value="NZ_JACSPW010000001.1"/>
</dbReference>
<sequence length="227" mass="25862">MKAKKSFRFWLAVGIVLITALFTPISNGTFAMVSNVYENCNENPEVCSEENISEDNATDADAENTESASVSIGFWDYIKVLIALVFVLGLLLFILKYLNKRNSNYQQNAVVKNIGGLSVGQQKSVQLLLIGKSVYVVGVGDNIQLLKEIDSEEEIEQLLSQTESNQNMMKTSPYIAELFKKFSKKNRPEDISNSPKFNDMFNEKIGEIKKQRSNELERWKERERDER</sequence>
<evidence type="ECO:0000256" key="1">
    <source>
        <dbReference type="ARBA" id="ARBA00004236"/>
    </source>
</evidence>
<keyword evidence="7" id="KW-0969">Cilium</keyword>
<evidence type="ECO:0000256" key="4">
    <source>
        <dbReference type="ARBA" id="ARBA00022989"/>
    </source>
</evidence>
<dbReference type="EMBL" id="JACSPW010000001">
    <property type="protein sequence ID" value="MBD8031764.1"/>
    <property type="molecule type" value="Genomic_DNA"/>
</dbReference>
<dbReference type="Proteomes" id="UP000600565">
    <property type="component" value="Unassembled WGS sequence"/>
</dbReference>
<organism evidence="7 8">
    <name type="scientific">Solibacillus merdavium</name>
    <dbReference type="NCBI Taxonomy" id="2762218"/>
    <lineage>
        <taxon>Bacteria</taxon>
        <taxon>Bacillati</taxon>
        <taxon>Bacillota</taxon>
        <taxon>Bacilli</taxon>
        <taxon>Bacillales</taxon>
        <taxon>Caryophanaceae</taxon>
        <taxon>Solibacillus</taxon>
    </lineage>
</organism>
<keyword evidence="2" id="KW-1003">Cell membrane</keyword>
<dbReference type="Pfam" id="PF04347">
    <property type="entry name" value="FliO"/>
    <property type="match status" value="1"/>
</dbReference>
<protein>
    <submittedName>
        <fullName evidence="7">Flagellar biosynthetic protein FliO</fullName>
    </submittedName>
</protein>
<keyword evidence="7" id="KW-0966">Cell projection</keyword>
<comment type="caution">
    <text evidence="7">The sequence shown here is derived from an EMBL/GenBank/DDBJ whole genome shotgun (WGS) entry which is preliminary data.</text>
</comment>
<comment type="subcellular location">
    <subcellularLocation>
        <location evidence="1">Cell membrane</location>
    </subcellularLocation>
</comment>
<evidence type="ECO:0000256" key="3">
    <source>
        <dbReference type="ARBA" id="ARBA00022692"/>
    </source>
</evidence>
<evidence type="ECO:0000313" key="7">
    <source>
        <dbReference type="EMBL" id="MBD8031764.1"/>
    </source>
</evidence>
<keyword evidence="5 6" id="KW-0472">Membrane</keyword>
<evidence type="ECO:0000256" key="2">
    <source>
        <dbReference type="ARBA" id="ARBA00022475"/>
    </source>
</evidence>
<accession>A0ABR8XIL3</accession>
<dbReference type="InterPro" id="IPR022781">
    <property type="entry name" value="Flagellar_biosynth_FliO"/>
</dbReference>
<keyword evidence="3 6" id="KW-0812">Transmembrane</keyword>
<evidence type="ECO:0000256" key="6">
    <source>
        <dbReference type="SAM" id="Phobius"/>
    </source>
</evidence>
<name>A0ABR8XIL3_9BACL</name>
<keyword evidence="8" id="KW-1185">Reference proteome</keyword>
<evidence type="ECO:0000313" key="8">
    <source>
        <dbReference type="Proteomes" id="UP000600565"/>
    </source>
</evidence>
<evidence type="ECO:0000256" key="5">
    <source>
        <dbReference type="ARBA" id="ARBA00023136"/>
    </source>
</evidence>